<dbReference type="InterPro" id="IPR001296">
    <property type="entry name" value="Glyco_trans_1"/>
</dbReference>
<dbReference type="Proteomes" id="UP000003277">
    <property type="component" value="Unassembled WGS sequence"/>
</dbReference>
<evidence type="ECO:0000313" key="2">
    <source>
        <dbReference type="EMBL" id="EHO62974.1"/>
    </source>
</evidence>
<dbReference type="PATRIC" id="fig|742743.3.peg.1119"/>
<dbReference type="GO" id="GO:0016757">
    <property type="term" value="F:glycosyltransferase activity"/>
    <property type="evidence" value="ECO:0007669"/>
    <property type="project" value="InterPro"/>
</dbReference>
<evidence type="ECO:0000313" key="3">
    <source>
        <dbReference type="Proteomes" id="UP000003277"/>
    </source>
</evidence>
<dbReference type="STRING" id="742743.HMPREF9453_01102"/>
<dbReference type="SUPFAM" id="SSF53756">
    <property type="entry name" value="UDP-Glycosyltransferase/glycogen phosphorylase"/>
    <property type="match status" value="1"/>
</dbReference>
<dbReference type="eggNOG" id="COG0438">
    <property type="taxonomic scope" value="Bacteria"/>
</dbReference>
<dbReference type="HOGENOM" id="CLU_009583_0_0_9"/>
<sequence length="393" mass="44161">MRITIAHFGTHYVDMPGGVEKLTCYLSSDLVKKGYDVTVLYRDGIEGQPHFPIDSKVRQLNILFENGHKVVSEKLPFTLRVYRELARLFSQKKAQGINAEFKGRQYGPRIRRFLNEYPADVILSCSAPSTKYVITNADYQGPVITMFRGDPAVQMPLLSDEERKAVAKSAAIQVLWPSKVEVAKKYFPGVPVVAIGNAVFPAKYQATPGKEKEKHLISCVGNVSGRKNQKLLVQAFAALADRYPDWNVEFWGEKSSHYARSMEEEIKAKHLGERILLKGKTNHIEEVYYRSDIFCIPSTSEGFPQGLAEAMSAGLPCIGLKTCGGTNELIHEGETGFLVDNEQMSLSKVLSALMDDADLRIRMGKIGRELVQQYKPDCMWTMWEELIQNVSKT</sequence>
<feature type="domain" description="Glycosyl transferase family 1" evidence="1">
    <location>
        <begin position="206"/>
        <end position="369"/>
    </location>
</feature>
<protein>
    <recommendedName>
        <fullName evidence="1">Glycosyl transferase family 1 domain-containing protein</fullName>
    </recommendedName>
</protein>
<comment type="caution">
    <text evidence="2">The sequence shown here is derived from an EMBL/GenBank/DDBJ whole genome shotgun (WGS) entry which is preliminary data.</text>
</comment>
<name>H1D0G4_9FIRM</name>
<dbReference type="Pfam" id="PF00534">
    <property type="entry name" value="Glycos_transf_1"/>
    <property type="match status" value="1"/>
</dbReference>
<dbReference type="AlphaFoldDB" id="H1D0G4"/>
<keyword evidence="3" id="KW-1185">Reference proteome</keyword>
<gene>
    <name evidence="2" type="ORF">HMPREF9453_01102</name>
</gene>
<dbReference type="OrthoDB" id="9787617at2"/>
<proteinExistence type="predicted"/>
<reference evidence="2 3" key="1">
    <citation type="submission" date="2011-11" db="EMBL/GenBank/DDBJ databases">
        <title>The Genome Sequence of Dialister succinatiphilus YIT 11850.</title>
        <authorList>
            <consortium name="The Broad Institute Genome Sequencing Platform"/>
            <person name="Earl A."/>
            <person name="Ward D."/>
            <person name="Feldgarden M."/>
            <person name="Gevers D."/>
            <person name="Morotomi M."/>
            <person name="Young S.K."/>
            <person name="Zeng Q."/>
            <person name="Gargeya S."/>
            <person name="Fitzgerald M."/>
            <person name="Haas B."/>
            <person name="Abouelleil A."/>
            <person name="Alvarado L."/>
            <person name="Arachchi H.M."/>
            <person name="Berlin A."/>
            <person name="Brown A."/>
            <person name="Chapman S.B."/>
            <person name="Dunbar C."/>
            <person name="Gearin G."/>
            <person name="Goldberg J."/>
            <person name="Griggs A."/>
            <person name="Gujja S."/>
            <person name="Heiman D."/>
            <person name="Howarth C."/>
            <person name="Lui A."/>
            <person name="MacDonald P.J.P."/>
            <person name="Montmayeur A."/>
            <person name="Murphy C."/>
            <person name="Neiman D."/>
            <person name="Pearson M."/>
            <person name="Priest M."/>
            <person name="Roberts A."/>
            <person name="Saif S."/>
            <person name="Shea T."/>
            <person name="Sisk P."/>
            <person name="Stolte C."/>
            <person name="Sykes S."/>
            <person name="Wortman J."/>
            <person name="Nusbaum C."/>
            <person name="Birren B."/>
        </authorList>
    </citation>
    <scope>NUCLEOTIDE SEQUENCE [LARGE SCALE GENOMIC DNA]</scope>
    <source>
        <strain evidence="2 3">YIT 11850</strain>
    </source>
</reference>
<dbReference type="Gene3D" id="3.40.50.2000">
    <property type="entry name" value="Glycogen Phosphorylase B"/>
    <property type="match status" value="2"/>
</dbReference>
<accession>H1D0G4</accession>
<dbReference type="RefSeq" id="WP_008859597.1">
    <property type="nucleotide sequence ID" value="NZ_JH591188.1"/>
</dbReference>
<dbReference type="EMBL" id="ADLT01000035">
    <property type="protein sequence ID" value="EHO62974.1"/>
    <property type="molecule type" value="Genomic_DNA"/>
</dbReference>
<evidence type="ECO:0000259" key="1">
    <source>
        <dbReference type="Pfam" id="PF00534"/>
    </source>
</evidence>
<organism evidence="2 3">
    <name type="scientific">Dialister succinatiphilus YIT 11850</name>
    <dbReference type="NCBI Taxonomy" id="742743"/>
    <lineage>
        <taxon>Bacteria</taxon>
        <taxon>Bacillati</taxon>
        <taxon>Bacillota</taxon>
        <taxon>Negativicutes</taxon>
        <taxon>Veillonellales</taxon>
        <taxon>Veillonellaceae</taxon>
        <taxon>Dialister</taxon>
    </lineage>
</organism>
<dbReference type="PANTHER" id="PTHR12526">
    <property type="entry name" value="GLYCOSYLTRANSFERASE"/>
    <property type="match status" value="1"/>
</dbReference>